<keyword evidence="2" id="KW-1185">Reference proteome</keyword>
<protein>
    <submittedName>
        <fullName evidence="1">Carboxypeptidase regulatory-like domain-containing protein</fullName>
    </submittedName>
</protein>
<dbReference type="Proteomes" id="UP001595925">
    <property type="component" value="Unassembled WGS sequence"/>
</dbReference>
<gene>
    <name evidence="1" type="ORF">ACFPFO_11265</name>
</gene>
<dbReference type="AlphaFoldDB" id="A0ABD5QF15"/>
<evidence type="ECO:0000313" key="2">
    <source>
        <dbReference type="Proteomes" id="UP001595925"/>
    </source>
</evidence>
<accession>A0ABD5QF15</accession>
<reference evidence="1 2" key="1">
    <citation type="journal article" date="2019" name="Int. J. Syst. Evol. Microbiol.">
        <title>The Global Catalogue of Microorganisms (GCM) 10K type strain sequencing project: providing services to taxonomists for standard genome sequencing and annotation.</title>
        <authorList>
            <consortium name="The Broad Institute Genomics Platform"/>
            <consortium name="The Broad Institute Genome Sequencing Center for Infectious Disease"/>
            <person name="Wu L."/>
            <person name="Ma J."/>
        </authorList>
    </citation>
    <scope>NUCLEOTIDE SEQUENCE [LARGE SCALE GENOMIC DNA]</scope>
    <source>
        <strain evidence="1 2">CGMCC 1.15824</strain>
    </source>
</reference>
<comment type="caution">
    <text evidence="1">The sequence shown here is derived from an EMBL/GenBank/DDBJ whole genome shotgun (WGS) entry which is preliminary data.</text>
</comment>
<dbReference type="RefSeq" id="WP_114577347.1">
    <property type="nucleotide sequence ID" value="NZ_JAIVEF010000001.1"/>
</dbReference>
<evidence type="ECO:0000313" key="1">
    <source>
        <dbReference type="EMBL" id="MFC4988325.1"/>
    </source>
</evidence>
<dbReference type="EMBL" id="JBHSJG010000036">
    <property type="protein sequence ID" value="MFC4988325.1"/>
    <property type="molecule type" value="Genomic_DNA"/>
</dbReference>
<proteinExistence type="predicted"/>
<name>A0ABD5QF15_9EURY</name>
<sequence>MIDRRPLVLETAGEVVVGDPVAFRVRDWHKPVEGVRVVSHTDTAVTDRTGRCELTFRAPGFWKVAAFKPADDYVAYEPATALVHAVTEAASRGRLPGIATDVR</sequence>
<organism evidence="1 2">
    <name type="scientific">Saliphagus infecundisoli</name>
    <dbReference type="NCBI Taxonomy" id="1849069"/>
    <lineage>
        <taxon>Archaea</taxon>
        <taxon>Methanobacteriati</taxon>
        <taxon>Methanobacteriota</taxon>
        <taxon>Stenosarchaea group</taxon>
        <taxon>Halobacteria</taxon>
        <taxon>Halobacteriales</taxon>
        <taxon>Natrialbaceae</taxon>
        <taxon>Saliphagus</taxon>
    </lineage>
</organism>